<dbReference type="InterPro" id="IPR015889">
    <property type="entry name" value="Intradiol_dOase_core"/>
</dbReference>
<dbReference type="NCBIfam" id="TIGR02423">
    <property type="entry name" value="protocat_alph"/>
    <property type="match status" value="1"/>
</dbReference>
<protein>
    <submittedName>
        <fullName evidence="5">Protocatechuate 3,4-dioxygenase alpha chain PcaG</fullName>
        <ecNumber evidence="5">1.13.11.3</ecNumber>
    </submittedName>
</protein>
<keyword evidence="2" id="KW-0223">Dioxygenase</keyword>
<reference evidence="5 6" key="1">
    <citation type="journal article" date="2014" name="ISME J.">
        <title>Adaptation of an abundant Roseobacter RCA organism to pelagic systems revealed by genomic and transcriptomic analyses.</title>
        <authorList>
            <person name="Voget S."/>
            <person name="Wemheuer B."/>
            <person name="Brinkhoff T."/>
            <person name="Vollmers J."/>
            <person name="Dietrich S."/>
            <person name="Giebel H.A."/>
            <person name="Beardsley C."/>
            <person name="Sardemann C."/>
            <person name="Bakenhus I."/>
            <person name="Billerbeck S."/>
            <person name="Daniel R."/>
            <person name="Simon M."/>
        </authorList>
    </citation>
    <scope>NUCLEOTIDE SEQUENCE [LARGE SCALE GENOMIC DNA]</scope>
    <source>
        <strain evidence="5 6">RCA23</strain>
    </source>
</reference>
<dbReference type="KEGG" id="ptp:RCA23_c25390"/>
<dbReference type="InterPro" id="IPR000627">
    <property type="entry name" value="Intradiol_dOase_C"/>
</dbReference>
<evidence type="ECO:0000313" key="6">
    <source>
        <dbReference type="Proteomes" id="UP000028680"/>
    </source>
</evidence>
<dbReference type="EC" id="1.13.11.3" evidence="5"/>
<dbReference type="PANTHER" id="PTHR33711">
    <property type="entry name" value="DIOXYGENASE, PUTATIVE (AFU_ORTHOLOGUE AFUA_2G02910)-RELATED"/>
    <property type="match status" value="1"/>
</dbReference>
<dbReference type="PANTHER" id="PTHR33711:SF9">
    <property type="entry name" value="PROTOCATECHUATE 3,4-DIOXYGENASE ALPHA CHAIN"/>
    <property type="match status" value="1"/>
</dbReference>
<accession>A0AAN0VJ97</accession>
<dbReference type="RefSeq" id="WP_044050663.1">
    <property type="nucleotide sequence ID" value="NZ_CP003984.1"/>
</dbReference>
<dbReference type="Pfam" id="PF00775">
    <property type="entry name" value="Dioxygenase_C"/>
    <property type="match status" value="1"/>
</dbReference>
<comment type="similarity">
    <text evidence="1">Belongs to the intradiol ring-cleavage dioxygenase family.</text>
</comment>
<evidence type="ECO:0000256" key="1">
    <source>
        <dbReference type="ARBA" id="ARBA00007825"/>
    </source>
</evidence>
<name>A0AAN0VJ97_9RHOB</name>
<dbReference type="InterPro" id="IPR050770">
    <property type="entry name" value="Intradiol_RC_Dioxygenase"/>
</dbReference>
<keyword evidence="6" id="KW-1185">Reference proteome</keyword>
<evidence type="ECO:0000256" key="2">
    <source>
        <dbReference type="ARBA" id="ARBA00022964"/>
    </source>
</evidence>
<proteinExistence type="inferred from homology"/>
<dbReference type="Gene3D" id="2.60.130.10">
    <property type="entry name" value="Aromatic compound dioxygenase"/>
    <property type="match status" value="1"/>
</dbReference>
<gene>
    <name evidence="5" type="primary">pcaG</name>
    <name evidence="5" type="ORF">RCA23_c25390</name>
</gene>
<dbReference type="SUPFAM" id="SSF49482">
    <property type="entry name" value="Aromatic compound dioxygenase"/>
    <property type="match status" value="1"/>
</dbReference>
<dbReference type="AlphaFoldDB" id="A0AAN0VJ97"/>
<dbReference type="GO" id="GO:0018578">
    <property type="term" value="F:protocatechuate 3,4-dioxygenase activity"/>
    <property type="evidence" value="ECO:0007669"/>
    <property type="project" value="UniProtKB-EC"/>
</dbReference>
<organism evidence="5 6">
    <name type="scientific">Planktomarina temperata RCA23</name>
    <dbReference type="NCBI Taxonomy" id="666509"/>
    <lineage>
        <taxon>Bacteria</taxon>
        <taxon>Pseudomonadati</taxon>
        <taxon>Pseudomonadota</taxon>
        <taxon>Alphaproteobacteria</taxon>
        <taxon>Rhodobacterales</taxon>
        <taxon>Paracoccaceae</taxon>
        <taxon>Planktomarina</taxon>
    </lineage>
</organism>
<keyword evidence="3 5" id="KW-0560">Oxidoreductase</keyword>
<evidence type="ECO:0000313" key="5">
    <source>
        <dbReference type="EMBL" id="AII88057.1"/>
    </source>
</evidence>
<dbReference type="EMBL" id="CP003984">
    <property type="protein sequence ID" value="AII88057.1"/>
    <property type="molecule type" value="Genomic_DNA"/>
</dbReference>
<dbReference type="Proteomes" id="UP000028680">
    <property type="component" value="Chromosome"/>
</dbReference>
<sequence>MSGSQSASQTAGPYVHIGCTPKVAGLKNMYGGHVLGADIFPPDVPGRKIVISGQIFDGAGDPVLDAMLEFWQADASGRYGANGAYGGWARRAVDPEAGRYRLETILPAATGDEAAHVKVWVVARGINLGLHTRIYFEDEPQGQDPILAAINEPSRRSTLIAKRSGDDGYIFNIHLQGDKETVFINV</sequence>
<evidence type="ECO:0000256" key="3">
    <source>
        <dbReference type="ARBA" id="ARBA00023002"/>
    </source>
</evidence>
<evidence type="ECO:0000259" key="4">
    <source>
        <dbReference type="PROSITE" id="PS00083"/>
    </source>
</evidence>
<dbReference type="GO" id="GO:0008199">
    <property type="term" value="F:ferric iron binding"/>
    <property type="evidence" value="ECO:0007669"/>
    <property type="project" value="InterPro"/>
</dbReference>
<dbReference type="PROSITE" id="PS00083">
    <property type="entry name" value="INTRADIOL_DIOXYGENAS"/>
    <property type="match status" value="1"/>
</dbReference>
<dbReference type="InterPro" id="IPR012786">
    <property type="entry name" value="Protocat_dOase_a"/>
</dbReference>
<feature type="domain" description="Intradiol ring-cleavage dioxygenases" evidence="4">
    <location>
        <begin position="51"/>
        <end position="79"/>
    </location>
</feature>